<dbReference type="GO" id="GO:0003676">
    <property type="term" value="F:nucleic acid binding"/>
    <property type="evidence" value="ECO:0007669"/>
    <property type="project" value="InterPro"/>
</dbReference>
<evidence type="ECO:0000256" key="9">
    <source>
        <dbReference type="ARBA" id="ARBA00049244"/>
    </source>
</evidence>
<evidence type="ECO:0000256" key="8">
    <source>
        <dbReference type="ARBA" id="ARBA00022932"/>
    </source>
</evidence>
<protein>
    <recommendedName>
        <fullName evidence="3">DNA polymerase III subunit alpha</fullName>
        <ecNumber evidence="2">2.7.7.7</ecNumber>
    </recommendedName>
</protein>
<dbReference type="EMBL" id="MFST01000031">
    <property type="protein sequence ID" value="OGI44912.1"/>
    <property type="molecule type" value="Genomic_DNA"/>
</dbReference>
<dbReference type="InterPro" id="IPR029460">
    <property type="entry name" value="DNAPol_HHH"/>
</dbReference>
<dbReference type="SUPFAM" id="SSF89550">
    <property type="entry name" value="PHP domain-like"/>
    <property type="match status" value="1"/>
</dbReference>
<feature type="domain" description="Polymerase/histidinol phosphatase N-terminal" evidence="10">
    <location>
        <begin position="6"/>
        <end position="73"/>
    </location>
</feature>
<dbReference type="InterPro" id="IPR003141">
    <property type="entry name" value="Pol/His_phosphatase_N"/>
</dbReference>
<comment type="catalytic activity">
    <reaction evidence="9">
        <text>DNA(n) + a 2'-deoxyribonucleoside 5'-triphosphate = DNA(n+1) + diphosphate</text>
        <dbReference type="Rhea" id="RHEA:22508"/>
        <dbReference type="Rhea" id="RHEA-COMP:17339"/>
        <dbReference type="Rhea" id="RHEA-COMP:17340"/>
        <dbReference type="ChEBI" id="CHEBI:33019"/>
        <dbReference type="ChEBI" id="CHEBI:61560"/>
        <dbReference type="ChEBI" id="CHEBI:173112"/>
        <dbReference type="EC" id="2.7.7.7"/>
    </reaction>
</comment>
<evidence type="ECO:0000256" key="6">
    <source>
        <dbReference type="ARBA" id="ARBA00022695"/>
    </source>
</evidence>
<dbReference type="InterPro" id="IPR012340">
    <property type="entry name" value="NA-bd_OB-fold"/>
</dbReference>
<dbReference type="GO" id="GO:0008408">
    <property type="term" value="F:3'-5' exonuclease activity"/>
    <property type="evidence" value="ECO:0007669"/>
    <property type="project" value="InterPro"/>
</dbReference>
<keyword evidence="5" id="KW-0808">Transferase</keyword>
<organism evidence="11 12">
    <name type="scientific">Candidatus Muproteobacteria bacterium RBG_16_65_31</name>
    <dbReference type="NCBI Taxonomy" id="1817759"/>
    <lineage>
        <taxon>Bacteria</taxon>
        <taxon>Pseudomonadati</taxon>
        <taxon>Pseudomonadota</taxon>
        <taxon>Candidatus Muproteobacteria</taxon>
    </lineage>
</organism>
<dbReference type="GO" id="GO:0005737">
    <property type="term" value="C:cytoplasm"/>
    <property type="evidence" value="ECO:0007669"/>
    <property type="project" value="UniProtKB-SubCell"/>
</dbReference>
<gene>
    <name evidence="11" type="ORF">A2V92_02240</name>
</gene>
<evidence type="ECO:0000259" key="10">
    <source>
        <dbReference type="SMART" id="SM00481"/>
    </source>
</evidence>
<keyword evidence="7" id="KW-0235">DNA replication</keyword>
<dbReference type="InterPro" id="IPR004013">
    <property type="entry name" value="PHP_dom"/>
</dbReference>
<dbReference type="FunFam" id="1.10.10.1600:FF:000001">
    <property type="entry name" value="DNA polymerase III subunit alpha"/>
    <property type="match status" value="1"/>
</dbReference>
<dbReference type="EC" id="2.7.7.7" evidence="2"/>
<reference evidence="11 12" key="1">
    <citation type="journal article" date="2016" name="Nat. Commun.">
        <title>Thousands of microbial genomes shed light on interconnected biogeochemical processes in an aquifer system.</title>
        <authorList>
            <person name="Anantharaman K."/>
            <person name="Brown C.T."/>
            <person name="Hug L.A."/>
            <person name="Sharon I."/>
            <person name="Castelle C.J."/>
            <person name="Probst A.J."/>
            <person name="Thomas B.C."/>
            <person name="Singh A."/>
            <person name="Wilkins M.J."/>
            <person name="Karaoz U."/>
            <person name="Brodie E.L."/>
            <person name="Williams K.H."/>
            <person name="Hubbard S.S."/>
            <person name="Banfield J.F."/>
        </authorList>
    </citation>
    <scope>NUCLEOTIDE SEQUENCE [LARGE SCALE GENOMIC DNA]</scope>
</reference>
<dbReference type="InterPro" id="IPR041931">
    <property type="entry name" value="DNA_pol3_alpha_thumb_dom"/>
</dbReference>
<dbReference type="InterPro" id="IPR011708">
    <property type="entry name" value="DNA_pol3_alpha_NTPase_dom"/>
</dbReference>
<dbReference type="Pfam" id="PF01336">
    <property type="entry name" value="tRNA_anti-codon"/>
    <property type="match status" value="1"/>
</dbReference>
<evidence type="ECO:0000256" key="1">
    <source>
        <dbReference type="ARBA" id="ARBA00004496"/>
    </source>
</evidence>
<dbReference type="InterPro" id="IPR048472">
    <property type="entry name" value="DNA_pol_IIIA_C"/>
</dbReference>
<dbReference type="PANTHER" id="PTHR32294:SF0">
    <property type="entry name" value="DNA POLYMERASE III SUBUNIT ALPHA"/>
    <property type="match status" value="1"/>
</dbReference>
<dbReference type="NCBIfam" id="TIGR00594">
    <property type="entry name" value="polc"/>
    <property type="match status" value="1"/>
</dbReference>
<name>A0A1F6TIH3_9PROT</name>
<evidence type="ECO:0000313" key="11">
    <source>
        <dbReference type="EMBL" id="OGI44912.1"/>
    </source>
</evidence>
<dbReference type="Gene3D" id="3.20.20.140">
    <property type="entry name" value="Metal-dependent hydrolases"/>
    <property type="match status" value="1"/>
</dbReference>
<dbReference type="Gene3D" id="1.10.150.870">
    <property type="match status" value="1"/>
</dbReference>
<proteinExistence type="predicted"/>
<dbReference type="PANTHER" id="PTHR32294">
    <property type="entry name" value="DNA POLYMERASE III SUBUNIT ALPHA"/>
    <property type="match status" value="1"/>
</dbReference>
<dbReference type="InterPro" id="IPR004805">
    <property type="entry name" value="DnaE2/DnaE/PolC"/>
</dbReference>
<dbReference type="NCBIfam" id="NF004226">
    <property type="entry name" value="PRK05673.1"/>
    <property type="match status" value="1"/>
</dbReference>
<dbReference type="CDD" id="cd07433">
    <property type="entry name" value="PHP_PolIIIA_DnaE1"/>
    <property type="match status" value="1"/>
</dbReference>
<dbReference type="InterPro" id="IPR004365">
    <property type="entry name" value="NA-bd_OB_tRNA"/>
</dbReference>
<dbReference type="Pfam" id="PF07733">
    <property type="entry name" value="DNA_pol3_alpha"/>
    <property type="match status" value="1"/>
</dbReference>
<dbReference type="Gene3D" id="2.40.50.140">
    <property type="entry name" value="Nucleic acid-binding proteins"/>
    <property type="match status" value="1"/>
</dbReference>
<dbReference type="CDD" id="cd04485">
    <property type="entry name" value="DnaE_OBF"/>
    <property type="match status" value="1"/>
</dbReference>
<dbReference type="AlphaFoldDB" id="A0A1F6TIH3"/>
<dbReference type="Proteomes" id="UP000179344">
    <property type="component" value="Unassembled WGS sequence"/>
</dbReference>
<dbReference type="Pfam" id="PF14579">
    <property type="entry name" value="HHH_6"/>
    <property type="match status" value="1"/>
</dbReference>
<evidence type="ECO:0000256" key="4">
    <source>
        <dbReference type="ARBA" id="ARBA00022490"/>
    </source>
</evidence>
<keyword evidence="6" id="KW-0548">Nucleotidyltransferase</keyword>
<evidence type="ECO:0000256" key="3">
    <source>
        <dbReference type="ARBA" id="ARBA00019114"/>
    </source>
</evidence>
<dbReference type="InterPro" id="IPR049821">
    <property type="entry name" value="PolIIIA_DnaE1_PHP"/>
</dbReference>
<dbReference type="FunFam" id="2.40.50.140:FF:000106">
    <property type="entry name" value="DNA polymerase III subunit alpha"/>
    <property type="match status" value="1"/>
</dbReference>
<evidence type="ECO:0000313" key="12">
    <source>
        <dbReference type="Proteomes" id="UP000179344"/>
    </source>
</evidence>
<comment type="caution">
    <text evidence="11">The sequence shown here is derived from an EMBL/GenBank/DDBJ whole genome shotgun (WGS) entry which is preliminary data.</text>
</comment>
<sequence length="1166" mass="129196">MNSVFVHLRVHSEYSLADGIVRIPELIAGARAQGLPAVALTDRANLFGAVKFYREAVAAGVKPLIGADVWLENPEDAHKPYLLSLLCQNLDGYHHLCRLLTRAYTEGQHSGRPCIARRWLDDSTTGLIALSGAQEGDIGQALLAANTTHAEELLASYQALFPGRFYLELQRTGQPLQEEYNHAAVALAARRGAPVVATNPVLFLRPADFEAHEVRVCIQDGRVLTDARRPKRHTPQQYFRSGAEMAALFEDIPEALENTRAIARRCNLRLEFGRYFLPDYPVPAGVTIDELLRRQAAEGLERRLLVVPEIERAARRAVYRQRLEHELAVIIKMGFAGYFLIVADFIQWAKNHGIPVGPGRGSGAGSLVAYCLGITELDPIKYDLLFERFLNPERVSLPDFDVDFCMERRDEVIEYVIRRYGQDRVAQIITHGTMAAKAVVRDVGRVMNHPYGYVDKLAKLIPFELGMTLTRAIEIEPMLRERYEQEEDVRALFDTARALEGLARNAGKHAGGVVIAPTALTDFMPLYCEQGSAQTVTQFDMEDLEKLGLVKFDFLGLRTLTVIDKAVKIINAERRRTGEPPLAIELIPIDDPATFALLKTCRTTALFQLESRGMKDLIQRLQPDKFEEIVALVALFRPGPLQSGMVDDFINRKHGRSPSKYLHPSIESILKPTYGVILYQEQVMQIAQVLAGYSLGSADLLRRAMGKKKPEEMALQREGFVRGARAHGVSESLATHIFDMIEKFAGYGFNRSHSAAYALIAYQTAWLKAHHPAAFMAAVLSADMDKTDKVVTMIAECRDMRLAILPPDINRCDYEFVPVDDAAPGGARAAGAAEPEAAKVILYGLGAIKGLGQAAIEAILQARREAGPFRDLFDFCRRIDARKVNRRVLESLIKAGALDNLGAHRATLMASLGAALAAAERHTRDTAAGQVDLFGATERLAEAQVYTEAPLWSEEQRLEGEKETLGLYLTGHPIARHAEELARITDTTIAELKPTQNRTVVVAGLVVALRAMQTRRGDRMAFVTLDDRTGRLELAVFSDLFASSRELLVKDNLLVVEGQVSVDDYTGGFKMAAEKVYNMEQARAAFSTRLVIDVSAEQTGNGFVDELKRILAPAARGSCPVYLHYVNGDAEAEIALGEEWKISPSHALLEHLSRLAGERNVHLVYR</sequence>
<dbReference type="InterPro" id="IPR040982">
    <property type="entry name" value="DNA_pol3_finger"/>
</dbReference>
<evidence type="ECO:0000256" key="2">
    <source>
        <dbReference type="ARBA" id="ARBA00012417"/>
    </source>
</evidence>
<comment type="subcellular location">
    <subcellularLocation>
        <location evidence="1">Cytoplasm</location>
    </subcellularLocation>
</comment>
<dbReference type="Gene3D" id="1.10.10.1600">
    <property type="entry name" value="Bacterial DNA polymerase III alpha subunit, thumb domain"/>
    <property type="match status" value="1"/>
</dbReference>
<dbReference type="Pfam" id="PF20914">
    <property type="entry name" value="DNA_pol_IIIA_C"/>
    <property type="match status" value="1"/>
</dbReference>
<dbReference type="InterPro" id="IPR016195">
    <property type="entry name" value="Pol/histidinol_Pase-like"/>
</dbReference>
<dbReference type="GO" id="GO:0003887">
    <property type="term" value="F:DNA-directed DNA polymerase activity"/>
    <property type="evidence" value="ECO:0007669"/>
    <property type="project" value="UniProtKB-KW"/>
</dbReference>
<dbReference type="Pfam" id="PF02811">
    <property type="entry name" value="PHP"/>
    <property type="match status" value="1"/>
</dbReference>
<evidence type="ECO:0000256" key="5">
    <source>
        <dbReference type="ARBA" id="ARBA00022679"/>
    </source>
</evidence>
<keyword evidence="4" id="KW-0963">Cytoplasm</keyword>
<evidence type="ECO:0000256" key="7">
    <source>
        <dbReference type="ARBA" id="ARBA00022705"/>
    </source>
</evidence>
<dbReference type="GO" id="GO:0006260">
    <property type="term" value="P:DNA replication"/>
    <property type="evidence" value="ECO:0007669"/>
    <property type="project" value="UniProtKB-KW"/>
</dbReference>
<keyword evidence="8" id="KW-0239">DNA-directed DNA polymerase</keyword>
<dbReference type="Pfam" id="PF17657">
    <property type="entry name" value="DNA_pol3_finger"/>
    <property type="match status" value="1"/>
</dbReference>
<accession>A0A1F6TIH3</accession>
<dbReference type="SMART" id="SM00481">
    <property type="entry name" value="POLIIIAc"/>
    <property type="match status" value="1"/>
</dbReference>